<dbReference type="Pfam" id="PF13966">
    <property type="entry name" value="zf-RVT"/>
    <property type="match status" value="1"/>
</dbReference>
<protein>
    <recommendedName>
        <fullName evidence="1">Reverse transcriptase zinc-binding domain-containing protein</fullName>
    </recommendedName>
</protein>
<reference evidence="2 3" key="1">
    <citation type="journal article" date="2019" name="Genome Biol. Evol.">
        <title>Insights into the evolution of the New World diploid cottons (Gossypium, subgenus Houzingenia) based on genome sequencing.</title>
        <authorList>
            <person name="Grover C.E."/>
            <person name="Arick M.A. 2nd"/>
            <person name="Thrash A."/>
            <person name="Conover J.L."/>
            <person name="Sanders W.S."/>
            <person name="Peterson D.G."/>
            <person name="Frelichowski J.E."/>
            <person name="Scheffler J.A."/>
            <person name="Scheffler B.E."/>
            <person name="Wendel J.F."/>
        </authorList>
    </citation>
    <scope>NUCLEOTIDE SEQUENCE [LARGE SCALE GENOMIC DNA]</scope>
    <source>
        <strain evidence="2">157</strain>
        <tissue evidence="2">Leaf</tissue>
    </source>
</reference>
<dbReference type="EMBL" id="JABEZX010000004">
    <property type="protein sequence ID" value="MBA0554009.1"/>
    <property type="molecule type" value="Genomic_DNA"/>
</dbReference>
<dbReference type="InterPro" id="IPR026960">
    <property type="entry name" value="RVT-Znf"/>
</dbReference>
<name>A0A7J8LNK5_9ROSI</name>
<proteinExistence type="predicted"/>
<evidence type="ECO:0000313" key="3">
    <source>
        <dbReference type="Proteomes" id="UP000593572"/>
    </source>
</evidence>
<evidence type="ECO:0000259" key="1">
    <source>
        <dbReference type="Pfam" id="PF13966"/>
    </source>
</evidence>
<organism evidence="2 3">
    <name type="scientific">Gossypium lobatum</name>
    <dbReference type="NCBI Taxonomy" id="34289"/>
    <lineage>
        <taxon>Eukaryota</taxon>
        <taxon>Viridiplantae</taxon>
        <taxon>Streptophyta</taxon>
        <taxon>Embryophyta</taxon>
        <taxon>Tracheophyta</taxon>
        <taxon>Spermatophyta</taxon>
        <taxon>Magnoliopsida</taxon>
        <taxon>eudicotyledons</taxon>
        <taxon>Gunneridae</taxon>
        <taxon>Pentapetalae</taxon>
        <taxon>rosids</taxon>
        <taxon>malvids</taxon>
        <taxon>Malvales</taxon>
        <taxon>Malvaceae</taxon>
        <taxon>Malvoideae</taxon>
        <taxon>Gossypium</taxon>
    </lineage>
</organism>
<gene>
    <name evidence="2" type="ORF">Golob_013143</name>
</gene>
<dbReference type="AlphaFoldDB" id="A0A7J8LNK5"/>
<evidence type="ECO:0000313" key="2">
    <source>
        <dbReference type="EMBL" id="MBA0554009.1"/>
    </source>
</evidence>
<keyword evidence="3" id="KW-1185">Reference proteome</keyword>
<comment type="caution">
    <text evidence="2">The sequence shown here is derived from an EMBL/GenBank/DDBJ whole genome shotgun (WGS) entry which is preliminary data.</text>
</comment>
<dbReference type="Proteomes" id="UP000593572">
    <property type="component" value="Unassembled WGS sequence"/>
</dbReference>
<accession>A0A7J8LNK5</accession>
<feature type="domain" description="Reverse transcriptase zinc-binding" evidence="1">
    <location>
        <begin position="7"/>
        <end position="71"/>
    </location>
</feature>
<sequence length="192" mass="22463">MGFEPHRFYWNTIWKLKTLPKICVFCWTIGHNILPTYANISSIRQNFNKVFPRCGEKEETLIHALKDYPKAQAILTIGGLYNRLLEDKDVRTDWERAKTLCHEFRIHNLVNTQMLPITPTCKKWEKLPYGFAKINFGATISIEKWAELIAFEENMKIVGDLNISKVVFEFEVPVWSTGLKREVWTLLSWGNA</sequence>